<feature type="signal peptide" evidence="1">
    <location>
        <begin position="1"/>
        <end position="29"/>
    </location>
</feature>
<dbReference type="Proteomes" id="UP000629420">
    <property type="component" value="Chromosome"/>
</dbReference>
<evidence type="ECO:0000313" key="2">
    <source>
        <dbReference type="EMBL" id="QQX76328.1"/>
    </source>
</evidence>
<name>A0ABX7DS09_9FLAO</name>
<feature type="chain" id="PRO_5046719629" description="DUF2946 domain-containing protein" evidence="1">
    <location>
        <begin position="30"/>
        <end position="109"/>
    </location>
</feature>
<dbReference type="RefSeq" id="WP_202336134.1">
    <property type="nucleotide sequence ID" value="NZ_CP068439.1"/>
</dbReference>
<keyword evidence="3" id="KW-1185">Reference proteome</keyword>
<proteinExistence type="predicted"/>
<reference evidence="2 3" key="1">
    <citation type="submission" date="2021-01" db="EMBL/GenBank/DDBJ databases">
        <title>Aequorivita sp. strain KX20305, a bacterium isolated from the sediment collected at a cold seep field in South China Sea.</title>
        <authorList>
            <person name="Zhang H."/>
            <person name="Li C."/>
        </authorList>
    </citation>
    <scope>NUCLEOTIDE SEQUENCE [LARGE SCALE GENOMIC DNA]</scope>
    <source>
        <strain evidence="2 3">KX20305</strain>
    </source>
</reference>
<evidence type="ECO:0000256" key="1">
    <source>
        <dbReference type="SAM" id="SignalP"/>
    </source>
</evidence>
<organism evidence="2 3">
    <name type="scientific">Aequorivita iocasae</name>
    <dbReference type="NCBI Taxonomy" id="2803865"/>
    <lineage>
        <taxon>Bacteria</taxon>
        <taxon>Pseudomonadati</taxon>
        <taxon>Bacteroidota</taxon>
        <taxon>Flavobacteriia</taxon>
        <taxon>Flavobacteriales</taxon>
        <taxon>Flavobacteriaceae</taxon>
        <taxon>Aequorivita</taxon>
    </lineage>
</organism>
<evidence type="ECO:0000313" key="3">
    <source>
        <dbReference type="Proteomes" id="UP000629420"/>
    </source>
</evidence>
<accession>A0ABX7DS09</accession>
<gene>
    <name evidence="2" type="ORF">JK629_13505</name>
</gene>
<sequence>MILLKTKVTQILVATIFSLALLLPTAVQFAHTFEGHEHKACTDISTHLHEKQLDCFICDFHFSIFAFTPQEVLDFPLFHRFQHIEIFYFTSTFNLDPAPYFLRGPPLFS</sequence>
<dbReference type="EMBL" id="CP068439">
    <property type="protein sequence ID" value="QQX76328.1"/>
    <property type="molecule type" value="Genomic_DNA"/>
</dbReference>
<protein>
    <recommendedName>
        <fullName evidence="4">DUF2946 domain-containing protein</fullName>
    </recommendedName>
</protein>
<evidence type="ECO:0008006" key="4">
    <source>
        <dbReference type="Google" id="ProtNLM"/>
    </source>
</evidence>
<keyword evidence="1" id="KW-0732">Signal</keyword>